<proteinExistence type="predicted"/>
<keyword evidence="1 2" id="KW-0728">SH3 domain</keyword>
<dbReference type="Gene3D" id="2.30.30.40">
    <property type="entry name" value="SH3 Domains"/>
    <property type="match status" value="1"/>
</dbReference>
<dbReference type="InterPro" id="IPR036028">
    <property type="entry name" value="SH3-like_dom_sf"/>
</dbReference>
<feature type="compositionally biased region" description="Low complexity" evidence="3">
    <location>
        <begin position="295"/>
        <end position="307"/>
    </location>
</feature>
<dbReference type="AlphaFoldDB" id="A0AAN7TQN1"/>
<feature type="domain" description="SH3" evidence="4">
    <location>
        <begin position="314"/>
        <end position="382"/>
    </location>
</feature>
<feature type="compositionally biased region" description="Polar residues" evidence="3">
    <location>
        <begin position="1"/>
        <end position="15"/>
    </location>
</feature>
<evidence type="ECO:0000256" key="3">
    <source>
        <dbReference type="SAM" id="MobiDB-lite"/>
    </source>
</evidence>
<evidence type="ECO:0000256" key="1">
    <source>
        <dbReference type="ARBA" id="ARBA00022443"/>
    </source>
</evidence>
<feature type="compositionally biased region" description="Polar residues" evidence="3">
    <location>
        <begin position="138"/>
        <end position="159"/>
    </location>
</feature>
<feature type="compositionally biased region" description="Polar residues" evidence="3">
    <location>
        <begin position="166"/>
        <end position="176"/>
    </location>
</feature>
<evidence type="ECO:0000313" key="6">
    <source>
        <dbReference type="Proteomes" id="UP001310890"/>
    </source>
</evidence>
<comment type="caution">
    <text evidence="5">The sequence shown here is derived from an EMBL/GenBank/DDBJ whole genome shotgun (WGS) entry which is preliminary data.</text>
</comment>
<dbReference type="InterPro" id="IPR001452">
    <property type="entry name" value="SH3_domain"/>
</dbReference>
<evidence type="ECO:0000256" key="2">
    <source>
        <dbReference type="PROSITE-ProRule" id="PRU00192"/>
    </source>
</evidence>
<name>A0AAN7TQN1_9PEZI</name>
<sequence>MSSFGADQNFNTMSNQPSTQPTATQPAATQQSTTTQGPINWSTFPNTRPTTIAACYPPMSSDALSTVLLPAGTGSRRARTPLVIRTDVADTLPPVSISPVGEWSAGFVGSLENVNGMRSNTIRRKPVGGTPAVIKAEPTTSQPVTEANPTSSKSSNPVQSPLAASEPTNSAMTRSNAVRKPVTPRARASATLATPPSSPVTAPSTSASPESLPSSTTTPGSSSGESNLIFHPHPHPLRSNPVPQTPTRSGAVRKATNPRLGASTTSSPCESKSSTPRYHSHPLPSHIASVPAPAPRATTPPSTTTAPTHHDTSMMAAFATAKFPYTIVAIAASAGNPAENQLGFHQGQVMVVSSTSTPWYHACDIHGNTGLVPSPYVRVLSEMTLRQPRNGIGGGLHVVDM</sequence>
<feature type="region of interest" description="Disordered" evidence="3">
    <location>
        <begin position="1"/>
        <end position="43"/>
    </location>
</feature>
<organism evidence="5 6">
    <name type="scientific">Meristemomyces frigidus</name>
    <dbReference type="NCBI Taxonomy" id="1508187"/>
    <lineage>
        <taxon>Eukaryota</taxon>
        <taxon>Fungi</taxon>
        <taxon>Dikarya</taxon>
        <taxon>Ascomycota</taxon>
        <taxon>Pezizomycotina</taxon>
        <taxon>Dothideomycetes</taxon>
        <taxon>Dothideomycetidae</taxon>
        <taxon>Mycosphaerellales</taxon>
        <taxon>Teratosphaeriaceae</taxon>
        <taxon>Meristemomyces</taxon>
    </lineage>
</organism>
<gene>
    <name evidence="5" type="ORF">LTR62_004539</name>
</gene>
<feature type="compositionally biased region" description="Low complexity" evidence="3">
    <location>
        <begin position="183"/>
        <end position="226"/>
    </location>
</feature>
<dbReference type="SUPFAM" id="SSF50044">
    <property type="entry name" value="SH3-domain"/>
    <property type="match status" value="1"/>
</dbReference>
<reference evidence="5" key="1">
    <citation type="submission" date="2023-08" db="EMBL/GenBank/DDBJ databases">
        <title>Black Yeasts Isolated from many extreme environments.</title>
        <authorList>
            <person name="Coleine C."/>
            <person name="Stajich J.E."/>
            <person name="Selbmann L."/>
        </authorList>
    </citation>
    <scope>NUCLEOTIDE SEQUENCE</scope>
    <source>
        <strain evidence="5">CCFEE 5401</strain>
    </source>
</reference>
<feature type="compositionally biased region" description="Low complexity" evidence="3">
    <location>
        <begin position="16"/>
        <end position="36"/>
    </location>
</feature>
<dbReference type="PROSITE" id="PS50002">
    <property type="entry name" value="SH3"/>
    <property type="match status" value="1"/>
</dbReference>
<dbReference type="SMART" id="SM00326">
    <property type="entry name" value="SH3"/>
    <property type="match status" value="1"/>
</dbReference>
<evidence type="ECO:0000313" key="5">
    <source>
        <dbReference type="EMBL" id="KAK5112005.1"/>
    </source>
</evidence>
<accession>A0AAN7TQN1</accession>
<feature type="region of interest" description="Disordered" evidence="3">
    <location>
        <begin position="120"/>
        <end position="309"/>
    </location>
</feature>
<dbReference type="EMBL" id="JAVRRL010000034">
    <property type="protein sequence ID" value="KAK5112005.1"/>
    <property type="molecule type" value="Genomic_DNA"/>
</dbReference>
<feature type="compositionally biased region" description="Low complexity" evidence="3">
    <location>
        <begin position="263"/>
        <end position="275"/>
    </location>
</feature>
<dbReference type="Proteomes" id="UP001310890">
    <property type="component" value="Unassembled WGS sequence"/>
</dbReference>
<protein>
    <recommendedName>
        <fullName evidence="4">SH3 domain-containing protein</fullName>
    </recommendedName>
</protein>
<evidence type="ECO:0000259" key="4">
    <source>
        <dbReference type="PROSITE" id="PS50002"/>
    </source>
</evidence>